<feature type="transmembrane region" description="Helical" evidence="1">
    <location>
        <begin position="63"/>
        <end position="83"/>
    </location>
</feature>
<dbReference type="EMBL" id="HE575318">
    <property type="protein sequence ID" value="CCC90352.1"/>
    <property type="molecule type" value="Genomic_DNA"/>
</dbReference>
<keyword evidence="1" id="KW-0812">Transmembrane</keyword>
<reference evidence="2" key="1">
    <citation type="journal article" date="2012" name="Proc. Natl. Acad. Sci. U.S.A.">
        <title>Antigenic diversity is generated by distinct evolutionary mechanisms in African trypanosome species.</title>
        <authorList>
            <person name="Jackson A.P."/>
            <person name="Berry A."/>
            <person name="Aslett M."/>
            <person name="Allison H.C."/>
            <person name="Burton P."/>
            <person name="Vavrova-Anderson J."/>
            <person name="Brown R."/>
            <person name="Browne H."/>
            <person name="Corton N."/>
            <person name="Hauser H."/>
            <person name="Gamble J."/>
            <person name="Gilderthorp R."/>
            <person name="Marcello L."/>
            <person name="McQuillan J."/>
            <person name="Otto T.D."/>
            <person name="Quail M.A."/>
            <person name="Sanders M.J."/>
            <person name="van Tonder A."/>
            <person name="Ginger M.L."/>
            <person name="Field M.C."/>
            <person name="Barry J.D."/>
            <person name="Hertz-Fowler C."/>
            <person name="Berriman M."/>
        </authorList>
    </citation>
    <scope>NUCLEOTIDE SEQUENCE</scope>
    <source>
        <strain evidence="2">IL3000</strain>
    </source>
</reference>
<keyword evidence="1" id="KW-0472">Membrane</keyword>
<evidence type="ECO:0000256" key="1">
    <source>
        <dbReference type="SAM" id="Phobius"/>
    </source>
</evidence>
<proteinExistence type="predicted"/>
<accession>G0UME6</accession>
<gene>
    <name evidence="2" type="ORF">TCIL3000_5_390</name>
</gene>
<organism evidence="2">
    <name type="scientific">Trypanosoma congolense (strain IL3000)</name>
    <dbReference type="NCBI Taxonomy" id="1068625"/>
    <lineage>
        <taxon>Eukaryota</taxon>
        <taxon>Discoba</taxon>
        <taxon>Euglenozoa</taxon>
        <taxon>Kinetoplastea</taxon>
        <taxon>Metakinetoplastina</taxon>
        <taxon>Trypanosomatida</taxon>
        <taxon>Trypanosomatidae</taxon>
        <taxon>Trypanosoma</taxon>
        <taxon>Nannomonas</taxon>
    </lineage>
</organism>
<sequence length="100" mass="11780">MNSTRKGELSLSLILSRSTSCYLPFVHLFFLMHFSPHSVSFVILNSPYTYFLSSLFFKVPGKLNIFTPFFFFSCASPHLRIYMGMRRWHAFPRICLEALW</sequence>
<dbReference type="AlphaFoldDB" id="G0UME6"/>
<evidence type="ECO:0000313" key="2">
    <source>
        <dbReference type="EMBL" id="CCC90352.1"/>
    </source>
</evidence>
<keyword evidence="1" id="KW-1133">Transmembrane helix</keyword>
<protein>
    <submittedName>
        <fullName evidence="2">Uncharacterized protein</fullName>
    </submittedName>
</protein>
<name>G0UME6_TRYCI</name>
<feature type="transmembrane region" description="Helical" evidence="1">
    <location>
        <begin position="21"/>
        <end position="43"/>
    </location>
</feature>